<dbReference type="GO" id="GO:0009617">
    <property type="term" value="P:response to bacterium"/>
    <property type="evidence" value="ECO:0007669"/>
    <property type="project" value="InterPro"/>
</dbReference>
<dbReference type="PANTHER" id="PTHR10994">
    <property type="entry name" value="RETICULON"/>
    <property type="match status" value="1"/>
</dbReference>
<keyword evidence="5 6" id="KW-0472">Membrane</keyword>
<evidence type="ECO:0000256" key="4">
    <source>
        <dbReference type="ARBA" id="ARBA00022989"/>
    </source>
</evidence>
<keyword evidence="3 6" id="KW-0256">Endoplasmic reticulum</keyword>
<protein>
    <recommendedName>
        <fullName evidence="6">Reticulon-like protein</fullName>
    </recommendedName>
</protein>
<dbReference type="PANTHER" id="PTHR10994:SF85">
    <property type="entry name" value="RETICULON-LIKE PROTEIN B9"/>
    <property type="match status" value="1"/>
</dbReference>
<feature type="transmembrane region" description="Helical" evidence="6">
    <location>
        <begin position="69"/>
        <end position="90"/>
    </location>
</feature>
<name>A0A2G9H2H1_9LAMI</name>
<reference evidence="9" key="1">
    <citation type="journal article" date="2018" name="Gigascience">
        <title>Genome assembly of the Pink Ipe (Handroanthus impetiginosus, Bignoniaceae), a highly valued, ecologically keystone Neotropical timber forest tree.</title>
        <authorList>
            <person name="Silva-Junior O.B."/>
            <person name="Grattapaglia D."/>
            <person name="Novaes E."/>
            <person name="Collevatti R.G."/>
        </authorList>
    </citation>
    <scope>NUCLEOTIDE SEQUENCE [LARGE SCALE GENOMIC DNA]</scope>
    <source>
        <strain evidence="9">cv. UFG-1</strain>
    </source>
</reference>
<evidence type="ECO:0000313" key="8">
    <source>
        <dbReference type="EMBL" id="PIN11734.1"/>
    </source>
</evidence>
<proteinExistence type="predicted"/>
<evidence type="ECO:0000256" key="6">
    <source>
        <dbReference type="RuleBase" id="RU363132"/>
    </source>
</evidence>
<dbReference type="GO" id="GO:0005789">
    <property type="term" value="C:endoplasmic reticulum membrane"/>
    <property type="evidence" value="ECO:0007669"/>
    <property type="project" value="UniProtKB-SubCell"/>
</dbReference>
<dbReference type="InterPro" id="IPR045064">
    <property type="entry name" value="Reticulon-like"/>
</dbReference>
<comment type="subcellular location">
    <subcellularLocation>
        <location evidence="1 6">Endoplasmic reticulum membrane</location>
        <topology evidence="1 6">Multi-pass membrane protein</topology>
    </subcellularLocation>
</comment>
<evidence type="ECO:0000313" key="9">
    <source>
        <dbReference type="Proteomes" id="UP000231279"/>
    </source>
</evidence>
<organism evidence="8 9">
    <name type="scientific">Handroanthus impetiginosus</name>
    <dbReference type="NCBI Taxonomy" id="429701"/>
    <lineage>
        <taxon>Eukaryota</taxon>
        <taxon>Viridiplantae</taxon>
        <taxon>Streptophyta</taxon>
        <taxon>Embryophyta</taxon>
        <taxon>Tracheophyta</taxon>
        <taxon>Spermatophyta</taxon>
        <taxon>Magnoliopsida</taxon>
        <taxon>eudicotyledons</taxon>
        <taxon>Gunneridae</taxon>
        <taxon>Pentapetalae</taxon>
        <taxon>asterids</taxon>
        <taxon>lamiids</taxon>
        <taxon>Lamiales</taxon>
        <taxon>Bignoniaceae</taxon>
        <taxon>Crescentiina</taxon>
        <taxon>Tabebuia alliance</taxon>
        <taxon>Handroanthus</taxon>
    </lineage>
</organism>
<dbReference type="Pfam" id="PF02453">
    <property type="entry name" value="Reticulon"/>
    <property type="match status" value="1"/>
</dbReference>
<evidence type="ECO:0000256" key="3">
    <source>
        <dbReference type="ARBA" id="ARBA00022824"/>
    </source>
</evidence>
<feature type="transmembrane region" description="Helical" evidence="6">
    <location>
        <begin position="140"/>
        <end position="166"/>
    </location>
</feature>
<comment type="caution">
    <text evidence="8">The sequence shown here is derived from an EMBL/GenBank/DDBJ whole genome shotgun (WGS) entry which is preliminary data.</text>
</comment>
<dbReference type="OrthoDB" id="567788at2759"/>
<evidence type="ECO:0000256" key="2">
    <source>
        <dbReference type="ARBA" id="ARBA00022692"/>
    </source>
</evidence>
<evidence type="ECO:0000259" key="7">
    <source>
        <dbReference type="PROSITE" id="PS50845"/>
    </source>
</evidence>
<dbReference type="PROSITE" id="PS50845">
    <property type="entry name" value="RETICULON"/>
    <property type="match status" value="1"/>
</dbReference>
<dbReference type="Proteomes" id="UP000231279">
    <property type="component" value="Unassembled WGS sequence"/>
</dbReference>
<keyword evidence="9" id="KW-1185">Reference proteome</keyword>
<dbReference type="AlphaFoldDB" id="A0A2G9H2H1"/>
<dbReference type="EMBL" id="NKXS01002877">
    <property type="protein sequence ID" value="PIN11734.1"/>
    <property type="molecule type" value="Genomic_DNA"/>
</dbReference>
<gene>
    <name evidence="8" type="ORF">CDL12_15661</name>
</gene>
<feature type="domain" description="Reticulon" evidence="7">
    <location>
        <begin position="36"/>
        <end position="221"/>
    </location>
</feature>
<evidence type="ECO:0000256" key="1">
    <source>
        <dbReference type="ARBA" id="ARBA00004477"/>
    </source>
</evidence>
<keyword evidence="2 6" id="KW-0812">Transmembrane</keyword>
<evidence type="ECO:0000256" key="5">
    <source>
        <dbReference type="ARBA" id="ARBA00023136"/>
    </source>
</evidence>
<sequence>MKLVYMDNSSDKGSVASTMMFGRQRPMHAVLGGGKVADVVLWRDRRISASTLIGIAAIWYLFEVAGYSLVTLLCHIFITTMLIIFIWSSAAKIFNWSPPDIPNIILQDSIPKEIASNLHRKFNDLLSDFLYVASGHDPKLFLMTIISLWIISIIGSYISTLNLLFFGLVSLQIVPLVCEQYEDEVEHLAYEAIQWMKKMYKKFEAEIMGKIPRGPVKDKEP</sequence>
<dbReference type="InterPro" id="IPR003388">
    <property type="entry name" value="Reticulon"/>
</dbReference>
<accession>A0A2G9H2H1</accession>
<keyword evidence="4 6" id="KW-1133">Transmembrane helix</keyword>